<organism evidence="1 2">
    <name type="scientific">Datura stramonium</name>
    <name type="common">Jimsonweed</name>
    <name type="synonym">Common thornapple</name>
    <dbReference type="NCBI Taxonomy" id="4076"/>
    <lineage>
        <taxon>Eukaryota</taxon>
        <taxon>Viridiplantae</taxon>
        <taxon>Streptophyta</taxon>
        <taxon>Embryophyta</taxon>
        <taxon>Tracheophyta</taxon>
        <taxon>Spermatophyta</taxon>
        <taxon>Magnoliopsida</taxon>
        <taxon>eudicotyledons</taxon>
        <taxon>Gunneridae</taxon>
        <taxon>Pentapetalae</taxon>
        <taxon>asterids</taxon>
        <taxon>lamiids</taxon>
        <taxon>Solanales</taxon>
        <taxon>Solanaceae</taxon>
        <taxon>Solanoideae</taxon>
        <taxon>Datureae</taxon>
        <taxon>Datura</taxon>
    </lineage>
</organism>
<proteinExistence type="predicted"/>
<dbReference type="Proteomes" id="UP000823775">
    <property type="component" value="Unassembled WGS sequence"/>
</dbReference>
<keyword evidence="2" id="KW-1185">Reference proteome</keyword>
<name>A0ABS8WLF5_DATST</name>
<comment type="caution">
    <text evidence="1">The sequence shown here is derived from an EMBL/GenBank/DDBJ whole genome shotgun (WGS) entry which is preliminary data.</text>
</comment>
<evidence type="ECO:0000313" key="1">
    <source>
        <dbReference type="EMBL" id="MCE3051666.1"/>
    </source>
</evidence>
<reference evidence="1 2" key="1">
    <citation type="journal article" date="2021" name="BMC Genomics">
        <title>Datura genome reveals duplications of psychoactive alkaloid biosynthetic genes and high mutation rate following tissue culture.</title>
        <authorList>
            <person name="Rajewski A."/>
            <person name="Carter-House D."/>
            <person name="Stajich J."/>
            <person name="Litt A."/>
        </authorList>
    </citation>
    <scope>NUCLEOTIDE SEQUENCE [LARGE SCALE GENOMIC DNA]</scope>
    <source>
        <strain evidence="1">AR-01</strain>
    </source>
</reference>
<feature type="non-terminal residue" evidence="1">
    <location>
        <position position="97"/>
    </location>
</feature>
<protein>
    <submittedName>
        <fullName evidence="1">Uncharacterized protein</fullName>
    </submittedName>
</protein>
<gene>
    <name evidence="1" type="ORF">HAX54_050472</name>
</gene>
<evidence type="ECO:0000313" key="2">
    <source>
        <dbReference type="Proteomes" id="UP000823775"/>
    </source>
</evidence>
<sequence>MARHGNRHLDQDFQDECFSVMEVVTVHQSSDGPSLGENILAILFKPEGGDDGPSSLRRSITCSVICVAAHKFKILELFLRGSFIHSHSSKLKLQSYW</sequence>
<accession>A0ABS8WLF5</accession>
<dbReference type="EMBL" id="JACEIK010008818">
    <property type="protein sequence ID" value="MCE3051666.1"/>
    <property type="molecule type" value="Genomic_DNA"/>
</dbReference>